<dbReference type="InterPro" id="IPR000073">
    <property type="entry name" value="AB_hydrolase_1"/>
</dbReference>
<feature type="domain" description="AB hydrolase-1" evidence="1">
    <location>
        <begin position="26"/>
        <end position="125"/>
    </location>
</feature>
<name>A0A1H0WBS5_9PSEU</name>
<dbReference type="SUPFAM" id="SSF53474">
    <property type="entry name" value="alpha/beta-Hydrolases"/>
    <property type="match status" value="1"/>
</dbReference>
<dbReference type="InterPro" id="IPR029058">
    <property type="entry name" value="AB_hydrolase_fold"/>
</dbReference>
<dbReference type="RefSeq" id="WP_091383706.1">
    <property type="nucleotide sequence ID" value="NZ_FNDV01000015.1"/>
</dbReference>
<evidence type="ECO:0000313" key="3">
    <source>
        <dbReference type="Proteomes" id="UP000199651"/>
    </source>
</evidence>
<dbReference type="STRING" id="504798.SAMN05421871_11517"/>
<dbReference type="Proteomes" id="UP000199651">
    <property type="component" value="Unassembled WGS sequence"/>
</dbReference>
<dbReference type="AlphaFoldDB" id="A0A1H0WBS5"/>
<dbReference type="PANTHER" id="PTHR43798">
    <property type="entry name" value="MONOACYLGLYCEROL LIPASE"/>
    <property type="match status" value="1"/>
</dbReference>
<evidence type="ECO:0000313" key="2">
    <source>
        <dbReference type="EMBL" id="SDP88058.1"/>
    </source>
</evidence>
<dbReference type="Pfam" id="PF00561">
    <property type="entry name" value="Abhydrolase_1"/>
    <property type="match status" value="1"/>
</dbReference>
<protein>
    <submittedName>
        <fullName evidence="2">Pimeloyl-ACP methyl ester carboxylesterase</fullName>
    </submittedName>
</protein>
<dbReference type="PANTHER" id="PTHR43798:SF33">
    <property type="entry name" value="HYDROLASE, PUTATIVE (AFU_ORTHOLOGUE AFUA_2G14860)-RELATED"/>
    <property type="match status" value="1"/>
</dbReference>
<dbReference type="InterPro" id="IPR050266">
    <property type="entry name" value="AB_hydrolase_sf"/>
</dbReference>
<evidence type="ECO:0000259" key="1">
    <source>
        <dbReference type="Pfam" id="PF00561"/>
    </source>
</evidence>
<sequence>MAADGTVTAHDGVPIAYRDYGGSGRALVMLHGIGGNLESMDGLARRLGAGRRVVTVDIRFCGQSGDAELFSFDDTVADLETIAAELALGQVDVVGASLGGIVAGHYGGRHPESRIVSIDGFAAGTVRHATPQDAAAFEVWSATTRAGLAALTAPPESGDRAWMESQVQQVLAFFDRLNYGSPHAEVEARRQFVARSDGTFRRHPARRLLDDQLADLSRSMVHMFHECDGPTLIIFCTEAQWPAGLELELNDLVAAKPNVELIRLPLTHLAPMWNAADHIAELIDRFLTTHRAS</sequence>
<organism evidence="2 3">
    <name type="scientific">Actinokineospora alba</name>
    <dbReference type="NCBI Taxonomy" id="504798"/>
    <lineage>
        <taxon>Bacteria</taxon>
        <taxon>Bacillati</taxon>
        <taxon>Actinomycetota</taxon>
        <taxon>Actinomycetes</taxon>
        <taxon>Pseudonocardiales</taxon>
        <taxon>Pseudonocardiaceae</taxon>
        <taxon>Actinokineospora</taxon>
    </lineage>
</organism>
<reference evidence="3" key="1">
    <citation type="submission" date="2016-10" db="EMBL/GenBank/DDBJ databases">
        <authorList>
            <person name="Varghese N."/>
            <person name="Submissions S."/>
        </authorList>
    </citation>
    <scope>NUCLEOTIDE SEQUENCE [LARGE SCALE GENOMIC DNA]</scope>
    <source>
        <strain evidence="3">IBRC-M 10655</strain>
    </source>
</reference>
<gene>
    <name evidence="2" type="ORF">SAMN05192558_11989</name>
</gene>
<dbReference type="Gene3D" id="3.40.50.1820">
    <property type="entry name" value="alpha/beta hydrolase"/>
    <property type="match status" value="1"/>
</dbReference>
<dbReference type="EMBL" id="FNJB01000019">
    <property type="protein sequence ID" value="SDP88058.1"/>
    <property type="molecule type" value="Genomic_DNA"/>
</dbReference>
<dbReference type="OrthoDB" id="63519at2"/>
<proteinExistence type="predicted"/>
<dbReference type="GO" id="GO:0016020">
    <property type="term" value="C:membrane"/>
    <property type="evidence" value="ECO:0007669"/>
    <property type="project" value="TreeGrafter"/>
</dbReference>
<keyword evidence="3" id="KW-1185">Reference proteome</keyword>
<accession>A0A1H0WBS5</accession>
<dbReference type="GO" id="GO:0003824">
    <property type="term" value="F:catalytic activity"/>
    <property type="evidence" value="ECO:0007669"/>
    <property type="project" value="UniProtKB-ARBA"/>
</dbReference>